<dbReference type="Gene3D" id="1.25.10.10">
    <property type="entry name" value="Leucine-rich Repeat Variant"/>
    <property type="match status" value="1"/>
</dbReference>
<dbReference type="InterPro" id="IPR016024">
    <property type="entry name" value="ARM-type_fold"/>
</dbReference>
<accession>A0A915EIV3</accession>
<dbReference type="AlphaFoldDB" id="A0A915EIV3"/>
<protein>
    <submittedName>
        <fullName evidence="2">Uncharacterized protein</fullName>
    </submittedName>
</protein>
<dbReference type="Proteomes" id="UP000887574">
    <property type="component" value="Unplaced"/>
</dbReference>
<proteinExistence type="predicted"/>
<dbReference type="SUPFAM" id="SSF48371">
    <property type="entry name" value="ARM repeat"/>
    <property type="match status" value="2"/>
</dbReference>
<organism evidence="1 2">
    <name type="scientific">Ditylenchus dipsaci</name>
    <dbReference type="NCBI Taxonomy" id="166011"/>
    <lineage>
        <taxon>Eukaryota</taxon>
        <taxon>Metazoa</taxon>
        <taxon>Ecdysozoa</taxon>
        <taxon>Nematoda</taxon>
        <taxon>Chromadorea</taxon>
        <taxon>Rhabditida</taxon>
        <taxon>Tylenchina</taxon>
        <taxon>Tylenchomorpha</taxon>
        <taxon>Sphaerularioidea</taxon>
        <taxon>Anguinidae</taxon>
        <taxon>Anguininae</taxon>
        <taxon>Ditylenchus</taxon>
    </lineage>
</organism>
<dbReference type="InterPro" id="IPR011989">
    <property type="entry name" value="ARM-like"/>
</dbReference>
<evidence type="ECO:0000313" key="2">
    <source>
        <dbReference type="WBParaSite" id="jg6795"/>
    </source>
</evidence>
<name>A0A915EIV3_9BILA</name>
<reference evidence="2" key="1">
    <citation type="submission" date="2022-11" db="UniProtKB">
        <authorList>
            <consortium name="WormBaseParasite"/>
        </authorList>
    </citation>
    <scope>IDENTIFICATION</scope>
</reference>
<sequence length="1237" mass="142516">MQLMSTKDCMQWRTLLQQVKQSSDSKKAEWLSEKSEIVTKAKEYMLQNPDSNNPMTSVAAQILYRLGEWEFNAIEDSKRLPLLAAFLNSADVNWDSFVGFFSTSVFVIDQLERSLSQVDLRRIVDRVLQLWHLGMHCEMSHSRRITRAIANGVIGLYSRFGRSIFKELLQVYVMQLPHFLKFKYFFLSHLLENVHKSELSESIMLECYKQLEQCLKCQHLASITPNSVISLGLRFLENGSLEDFVGLLRRTLTCPVKVVRINCCRHWLAKIYSDHKLSAEVFGQLNIDLLTHIQQFKAADDSDSSEPVWWMQETFLWAWVNTYKYFIRRKNILLSEAEIDYLKVSLRSRQNSIKLIAVEILQQILYWDSSKLSCFQVHPEAYQFVLANFGTDDVDVRKCVLDLFVCLPQANKQSLMQQFLNWIKPKECVNIERVLTILKIMLIDIHSATTQLVPYLLQWLSDEEEQSVRTTCLQIFSKLIDECYDQEQKEDLCVQVQQLFRLQADSGLKLVSLNYFELLLKLGKDVDISLLDCDEAIRIEMASLRVKYGFQQKSALIADCLAVNQQLLQLGGSSFIGVCQPAYQLNHFMNADLAAAPEMVAEADEDHAVLEWSEKPRNVLSKYGDGLIHSCCALLTHSINLDLCDITKCVDSVWQVMLRSHHRGVLEHCSGVFEGFVKLLAQQQHTKHLPLHILENTLELLGQNECQSRDIAFSKMLTCICSHFPAECNRVILGLINLYDKKQQDRNVKLRVLHVLQKFLLAAAFDLSAIHASICDFLLRNSSTTDWKLFSLICSAFAAFIECLFSGMPDKVPLACFLNTNCAVMQLIYDKLVQLSVQSTTTRCSQKFLPLLIAGLERLVVVHFPFSSQQVIALLLAEPALVIRRQILEVMFNMVPCQKYEQVKILAEQLCGTEDAFTTDILYTIDRYILSYSTSIPCLIYKSLATPIPLLVNRLPSYLEKIRSSMNCKNVMKRMGAARNLVRITQCLTAHSNPQLLIQMHWCVCHLVTDEVGDPPDHSPMHKMLPIETYYEISKFVRFSGCRKLWLLSSQMSTIFLPRIGFHIYNEHCEIMLPFIILQELLRELQAAGLNQIIHFIYKYGCVVCLRKIRKVDHVAALLFKQKLIDQHTLLAEILDEDNAPQLNLDENGHFEILYQMIMIIHVIGQKLNSMIQLPSFCLDMLAKKMRRNRKKLYSQCSRCDTFCINDMLSMLKAFYFKIDRIMFIKVQTLTGTVETR</sequence>
<dbReference type="WBParaSite" id="jg6795">
    <property type="protein sequence ID" value="jg6795"/>
    <property type="gene ID" value="jg6795"/>
</dbReference>
<evidence type="ECO:0000313" key="1">
    <source>
        <dbReference type="Proteomes" id="UP000887574"/>
    </source>
</evidence>
<keyword evidence="1" id="KW-1185">Reference proteome</keyword>